<dbReference type="EMBL" id="NMUH01006669">
    <property type="protein sequence ID" value="MQM15754.1"/>
    <property type="molecule type" value="Genomic_DNA"/>
</dbReference>
<protein>
    <submittedName>
        <fullName evidence="2">Uncharacterized protein</fullName>
    </submittedName>
</protein>
<name>A0A843X8U5_COLES</name>
<feature type="region of interest" description="Disordered" evidence="1">
    <location>
        <begin position="166"/>
        <end position="196"/>
    </location>
</feature>
<dbReference type="OrthoDB" id="999288at2759"/>
<dbReference type="AlphaFoldDB" id="A0A843X8U5"/>
<dbReference type="Proteomes" id="UP000652761">
    <property type="component" value="Unassembled WGS sequence"/>
</dbReference>
<evidence type="ECO:0000313" key="2">
    <source>
        <dbReference type="EMBL" id="MQM15754.1"/>
    </source>
</evidence>
<reference evidence="2" key="1">
    <citation type="submission" date="2017-07" db="EMBL/GenBank/DDBJ databases">
        <title>Taro Niue Genome Assembly and Annotation.</title>
        <authorList>
            <person name="Atibalentja N."/>
            <person name="Keating K."/>
            <person name="Fields C.J."/>
        </authorList>
    </citation>
    <scope>NUCLEOTIDE SEQUENCE</scope>
    <source>
        <strain evidence="2">Niue_2</strain>
        <tissue evidence="2">Leaf</tissue>
    </source>
</reference>
<evidence type="ECO:0000313" key="3">
    <source>
        <dbReference type="Proteomes" id="UP000652761"/>
    </source>
</evidence>
<evidence type="ECO:0000256" key="1">
    <source>
        <dbReference type="SAM" id="MobiDB-lite"/>
    </source>
</evidence>
<feature type="non-terminal residue" evidence="2">
    <location>
        <position position="1"/>
    </location>
</feature>
<accession>A0A843X8U5</accession>
<sequence>SKLTLSSSSSVLELSKESSHLAAKIFQPLDNLALDVQAAYIYSMWFNGCLLESTSHLEWRKLFQLVRNSKDARSRSKMLTMCRGGIADIKCKTDDQTREGRRQPTSFTVSEANLLEQTLAWFHHQTQAGLLLFLDKKATHCFTSARKLGHVRSKCPEILKKAPPRWTKNKQKAMVGTWSEVEDDEEEESSKAEDTQ</sequence>
<organism evidence="2 3">
    <name type="scientific">Colocasia esculenta</name>
    <name type="common">Wild taro</name>
    <name type="synonym">Arum esculentum</name>
    <dbReference type="NCBI Taxonomy" id="4460"/>
    <lineage>
        <taxon>Eukaryota</taxon>
        <taxon>Viridiplantae</taxon>
        <taxon>Streptophyta</taxon>
        <taxon>Embryophyta</taxon>
        <taxon>Tracheophyta</taxon>
        <taxon>Spermatophyta</taxon>
        <taxon>Magnoliopsida</taxon>
        <taxon>Liliopsida</taxon>
        <taxon>Araceae</taxon>
        <taxon>Aroideae</taxon>
        <taxon>Colocasieae</taxon>
        <taxon>Colocasia</taxon>
    </lineage>
</organism>
<comment type="caution">
    <text evidence="2">The sequence shown here is derived from an EMBL/GenBank/DDBJ whole genome shotgun (WGS) entry which is preliminary data.</text>
</comment>
<keyword evidence="3" id="KW-1185">Reference proteome</keyword>
<gene>
    <name evidence="2" type="ORF">Taro_048707</name>
</gene>
<proteinExistence type="predicted"/>